<name>A0A0A9E895_ARUDO</name>
<keyword evidence="1" id="KW-1133">Transmembrane helix</keyword>
<keyword evidence="1" id="KW-0472">Membrane</keyword>
<keyword evidence="1" id="KW-0812">Transmembrane</keyword>
<organism evidence="2">
    <name type="scientific">Arundo donax</name>
    <name type="common">Giant reed</name>
    <name type="synonym">Donax arundinaceus</name>
    <dbReference type="NCBI Taxonomy" id="35708"/>
    <lineage>
        <taxon>Eukaryota</taxon>
        <taxon>Viridiplantae</taxon>
        <taxon>Streptophyta</taxon>
        <taxon>Embryophyta</taxon>
        <taxon>Tracheophyta</taxon>
        <taxon>Spermatophyta</taxon>
        <taxon>Magnoliopsida</taxon>
        <taxon>Liliopsida</taxon>
        <taxon>Poales</taxon>
        <taxon>Poaceae</taxon>
        <taxon>PACMAD clade</taxon>
        <taxon>Arundinoideae</taxon>
        <taxon>Arundineae</taxon>
        <taxon>Arundo</taxon>
    </lineage>
</organism>
<sequence length="60" mass="6916">MLMNNNNNNNNLAVINTFYTLYKFFPLFCGSSWVSSLAYPNLLGTKKALLFFVVVWTMTK</sequence>
<accession>A0A0A9E895</accession>
<reference evidence="2" key="2">
    <citation type="journal article" date="2015" name="Data Brief">
        <title>Shoot transcriptome of the giant reed, Arundo donax.</title>
        <authorList>
            <person name="Barrero R.A."/>
            <person name="Guerrero F.D."/>
            <person name="Moolhuijzen P."/>
            <person name="Goolsby J.A."/>
            <person name="Tidwell J."/>
            <person name="Bellgard S.E."/>
            <person name="Bellgard M.I."/>
        </authorList>
    </citation>
    <scope>NUCLEOTIDE SEQUENCE</scope>
    <source>
        <tissue evidence="2">Shoot tissue taken approximately 20 cm above the soil surface</tissue>
    </source>
</reference>
<protein>
    <submittedName>
        <fullName evidence="2">Uncharacterized protein</fullName>
    </submittedName>
</protein>
<evidence type="ECO:0000256" key="1">
    <source>
        <dbReference type="SAM" id="Phobius"/>
    </source>
</evidence>
<evidence type="ECO:0000313" key="2">
    <source>
        <dbReference type="EMBL" id="JAD92187.1"/>
    </source>
</evidence>
<reference evidence="2" key="1">
    <citation type="submission" date="2014-09" db="EMBL/GenBank/DDBJ databases">
        <authorList>
            <person name="Magalhaes I.L.F."/>
            <person name="Oliveira U."/>
            <person name="Santos F.R."/>
            <person name="Vidigal T.H.D.A."/>
            <person name="Brescovit A.D."/>
            <person name="Santos A.J."/>
        </authorList>
    </citation>
    <scope>NUCLEOTIDE SEQUENCE</scope>
    <source>
        <tissue evidence="2">Shoot tissue taken approximately 20 cm above the soil surface</tissue>
    </source>
</reference>
<dbReference type="AlphaFoldDB" id="A0A0A9E895"/>
<feature type="transmembrane region" description="Helical" evidence="1">
    <location>
        <begin position="20"/>
        <end position="39"/>
    </location>
</feature>
<dbReference type="EMBL" id="GBRH01205708">
    <property type="protein sequence ID" value="JAD92187.1"/>
    <property type="molecule type" value="Transcribed_RNA"/>
</dbReference>
<proteinExistence type="predicted"/>